<comment type="caution">
    <text evidence="1">The sequence shown here is derived from an EMBL/GenBank/DDBJ whole genome shotgun (WGS) entry which is preliminary data.</text>
</comment>
<evidence type="ECO:0000313" key="2">
    <source>
        <dbReference type="Proteomes" id="UP000005413"/>
    </source>
</evidence>
<organism evidence="1 2">
    <name type="scientific">Staphylococcus simiae CCM 7213 = CCUG 51256</name>
    <dbReference type="NCBI Taxonomy" id="911238"/>
    <lineage>
        <taxon>Bacteria</taxon>
        <taxon>Bacillati</taxon>
        <taxon>Bacillota</taxon>
        <taxon>Bacilli</taxon>
        <taxon>Bacillales</taxon>
        <taxon>Staphylococcaceae</taxon>
        <taxon>Staphylococcus</taxon>
    </lineage>
</organism>
<protein>
    <submittedName>
        <fullName evidence="1">Uncharacterized protein</fullName>
    </submittedName>
</protein>
<feature type="non-terminal residue" evidence="1">
    <location>
        <position position="1"/>
    </location>
</feature>
<dbReference type="EMBL" id="AEUN01000249">
    <property type="protein sequence ID" value="EHJ08551.1"/>
    <property type="molecule type" value="Genomic_DNA"/>
</dbReference>
<dbReference type="AlphaFoldDB" id="G5JGY5"/>
<evidence type="ECO:0000313" key="1">
    <source>
        <dbReference type="EMBL" id="EHJ08551.1"/>
    </source>
</evidence>
<name>G5JGY5_9STAP</name>
<keyword evidence="2" id="KW-1185">Reference proteome</keyword>
<dbReference type="Proteomes" id="UP000005413">
    <property type="component" value="Unassembled WGS sequence"/>
</dbReference>
<sequence length="33" mass="3648">VNDYALSSALNLPHQKGFGRLSAEDKAEIDWAM</sequence>
<reference evidence="1 2" key="1">
    <citation type="journal article" date="2012" name="BMC Genomics">
        <title>Comparative genomic analysis of the genus Staphylococcus including Staphylococcus aureus and its newly described sister species Staphylococcus simiae.</title>
        <authorList>
            <person name="Suzuki H."/>
            <person name="Lefebure T."/>
            <person name="Pavinski Bitar P."/>
            <person name="Stanhope M.J."/>
        </authorList>
    </citation>
    <scope>NUCLEOTIDE SEQUENCE [LARGE SCALE GENOMIC DNA]</scope>
    <source>
        <strain evidence="1 2">CCM 7213</strain>
    </source>
</reference>
<feature type="non-terminal residue" evidence="1">
    <location>
        <position position="33"/>
    </location>
</feature>
<accession>G5JGY5</accession>
<gene>
    <name evidence="1" type="ORF">SS7213T_03570</name>
</gene>
<proteinExistence type="predicted"/>